<reference evidence="3" key="1">
    <citation type="submission" date="2019-10" db="EMBL/GenBank/DDBJ databases">
        <title>Metagenomic sequencing of thiosulfate-disproportionating enrichment culture.</title>
        <authorList>
            <person name="Umezawa K."/>
            <person name="Kojima H."/>
            <person name="Fukui M."/>
        </authorList>
    </citation>
    <scope>NUCLEOTIDE SEQUENCE</scope>
    <source>
        <strain evidence="3">45J</strain>
    </source>
</reference>
<dbReference type="GO" id="GO:0000976">
    <property type="term" value="F:transcription cis-regulatory region binding"/>
    <property type="evidence" value="ECO:0007669"/>
    <property type="project" value="TreeGrafter"/>
</dbReference>
<dbReference type="Pfam" id="PF14246">
    <property type="entry name" value="TetR_C_7"/>
    <property type="match status" value="1"/>
</dbReference>
<dbReference type="EMBL" id="BLAB01000001">
    <property type="protein sequence ID" value="GER94141.1"/>
    <property type="molecule type" value="Genomic_DNA"/>
</dbReference>
<dbReference type="InterPro" id="IPR050109">
    <property type="entry name" value="HTH-type_TetR-like_transc_reg"/>
</dbReference>
<name>A0A5J4L5L0_9ZZZZ</name>
<proteinExistence type="predicted"/>
<dbReference type="InterPro" id="IPR009057">
    <property type="entry name" value="Homeodomain-like_sf"/>
</dbReference>
<dbReference type="SUPFAM" id="SSF46689">
    <property type="entry name" value="Homeodomain-like"/>
    <property type="match status" value="1"/>
</dbReference>
<protein>
    <submittedName>
        <fullName evidence="3">TetR/AcrR family transcriptional regulator</fullName>
    </submittedName>
</protein>
<comment type="caution">
    <text evidence="3">The sequence shown here is derived from an EMBL/GenBank/DDBJ whole genome shotgun (WGS) entry which is preliminary data.</text>
</comment>
<feature type="domain" description="HTH tetR-type" evidence="2">
    <location>
        <begin position="8"/>
        <end position="68"/>
    </location>
</feature>
<dbReference type="AlphaFoldDB" id="A0A5J4L5L0"/>
<dbReference type="Pfam" id="PF00440">
    <property type="entry name" value="TetR_N"/>
    <property type="match status" value="1"/>
</dbReference>
<organism evidence="3">
    <name type="scientific">hot springs metagenome</name>
    <dbReference type="NCBI Taxonomy" id="433727"/>
    <lineage>
        <taxon>unclassified sequences</taxon>
        <taxon>metagenomes</taxon>
        <taxon>ecological metagenomes</taxon>
    </lineage>
</organism>
<sequence>MSDSKDTKSTRDKILEAAQELFSQKGYLGATTKEIARASGIAEVTLFRHFPSKENLFENVIVTRSFLPALKDLLPEVEGMPYEMALNVIAKRFLETLSSKKNLIQIMHSEMHRYPEKIHMIHNSIIDDVIKTLASYFEKLKTKGLLKDFNSELGARAFLGMFFSYFTGQELKKRKKYKGDDTEMTIREYVNIFVNGTLKPVSRQERMS</sequence>
<accession>A0A5J4L5L0</accession>
<dbReference type="InterPro" id="IPR036271">
    <property type="entry name" value="Tet_transcr_reg_TetR-rel_C_sf"/>
</dbReference>
<dbReference type="PRINTS" id="PR00455">
    <property type="entry name" value="HTHTETR"/>
</dbReference>
<dbReference type="PANTHER" id="PTHR30055:SF223">
    <property type="entry name" value="HTH-TYPE TRANSCRIPTIONAL REGULATOR UIDR"/>
    <property type="match status" value="1"/>
</dbReference>
<dbReference type="PANTHER" id="PTHR30055">
    <property type="entry name" value="HTH-TYPE TRANSCRIPTIONAL REGULATOR RUTR"/>
    <property type="match status" value="1"/>
</dbReference>
<dbReference type="InterPro" id="IPR039536">
    <property type="entry name" value="TetR_C_Proteobacteria"/>
</dbReference>
<dbReference type="Gene3D" id="1.10.357.10">
    <property type="entry name" value="Tetracycline Repressor, domain 2"/>
    <property type="match status" value="1"/>
</dbReference>
<dbReference type="GO" id="GO:0003700">
    <property type="term" value="F:DNA-binding transcription factor activity"/>
    <property type="evidence" value="ECO:0007669"/>
    <property type="project" value="TreeGrafter"/>
</dbReference>
<evidence type="ECO:0000313" key="3">
    <source>
        <dbReference type="EMBL" id="GER94141.1"/>
    </source>
</evidence>
<evidence type="ECO:0000256" key="1">
    <source>
        <dbReference type="ARBA" id="ARBA00023125"/>
    </source>
</evidence>
<dbReference type="SUPFAM" id="SSF48498">
    <property type="entry name" value="Tetracyclin repressor-like, C-terminal domain"/>
    <property type="match status" value="1"/>
</dbReference>
<dbReference type="InterPro" id="IPR001647">
    <property type="entry name" value="HTH_TetR"/>
</dbReference>
<dbReference type="PROSITE" id="PS50977">
    <property type="entry name" value="HTH_TETR_2"/>
    <property type="match status" value="1"/>
</dbReference>
<evidence type="ECO:0000259" key="2">
    <source>
        <dbReference type="PROSITE" id="PS50977"/>
    </source>
</evidence>
<keyword evidence="1" id="KW-0238">DNA-binding</keyword>
<gene>
    <name evidence="3" type="ORF">A45J_1900</name>
</gene>